<dbReference type="AlphaFoldDB" id="A0A5J5IPC6"/>
<feature type="transmembrane region" description="Helical" evidence="1">
    <location>
        <begin position="52"/>
        <end position="70"/>
    </location>
</feature>
<feature type="transmembrane region" description="Helical" evidence="1">
    <location>
        <begin position="298"/>
        <end position="326"/>
    </location>
</feature>
<reference evidence="2 3" key="1">
    <citation type="submission" date="2019-09" db="EMBL/GenBank/DDBJ databases">
        <title>Draft genome sequence of Ginsengibacter sp. BR5-29.</title>
        <authorList>
            <person name="Im W.-T."/>
        </authorList>
    </citation>
    <scope>NUCLEOTIDE SEQUENCE [LARGE SCALE GENOMIC DNA]</scope>
    <source>
        <strain evidence="2 3">BR5-29</strain>
    </source>
</reference>
<name>A0A5J5IPC6_9BACT</name>
<keyword evidence="1" id="KW-1133">Transmembrane helix</keyword>
<keyword evidence="1" id="KW-0472">Membrane</keyword>
<evidence type="ECO:0000256" key="1">
    <source>
        <dbReference type="SAM" id="Phobius"/>
    </source>
</evidence>
<keyword evidence="1" id="KW-0812">Transmembrane</keyword>
<feature type="transmembrane region" description="Helical" evidence="1">
    <location>
        <begin position="174"/>
        <end position="192"/>
    </location>
</feature>
<evidence type="ECO:0008006" key="4">
    <source>
        <dbReference type="Google" id="ProtNLM"/>
    </source>
</evidence>
<organism evidence="2 3">
    <name type="scientific">Ginsengibacter hankyongi</name>
    <dbReference type="NCBI Taxonomy" id="2607284"/>
    <lineage>
        <taxon>Bacteria</taxon>
        <taxon>Pseudomonadati</taxon>
        <taxon>Bacteroidota</taxon>
        <taxon>Chitinophagia</taxon>
        <taxon>Chitinophagales</taxon>
        <taxon>Chitinophagaceae</taxon>
        <taxon>Ginsengibacter</taxon>
    </lineage>
</organism>
<accession>A0A5J5IPC6</accession>
<dbReference type="EMBL" id="VYQF01000001">
    <property type="protein sequence ID" value="KAA9042173.1"/>
    <property type="molecule type" value="Genomic_DNA"/>
</dbReference>
<dbReference type="Proteomes" id="UP000326903">
    <property type="component" value="Unassembled WGS sequence"/>
</dbReference>
<feature type="transmembrane region" description="Helical" evidence="1">
    <location>
        <begin position="12"/>
        <end position="32"/>
    </location>
</feature>
<evidence type="ECO:0000313" key="2">
    <source>
        <dbReference type="EMBL" id="KAA9042173.1"/>
    </source>
</evidence>
<comment type="caution">
    <text evidence="2">The sequence shown here is derived from an EMBL/GenBank/DDBJ whole genome shotgun (WGS) entry which is preliminary data.</text>
</comment>
<dbReference type="RefSeq" id="WP_150414302.1">
    <property type="nucleotide sequence ID" value="NZ_VYQF01000001.1"/>
</dbReference>
<feature type="transmembrane region" description="Helical" evidence="1">
    <location>
        <begin position="254"/>
        <end position="277"/>
    </location>
</feature>
<evidence type="ECO:0000313" key="3">
    <source>
        <dbReference type="Proteomes" id="UP000326903"/>
    </source>
</evidence>
<protein>
    <recommendedName>
        <fullName evidence="4">Lysylphosphatidylglycerol synthase TM region</fullName>
    </recommendedName>
</protein>
<gene>
    <name evidence="2" type="ORF">FW778_09205</name>
</gene>
<feature type="transmembrane region" description="Helical" evidence="1">
    <location>
        <begin position="226"/>
        <end position="248"/>
    </location>
</feature>
<feature type="transmembrane region" description="Helical" evidence="1">
    <location>
        <begin position="131"/>
        <end position="154"/>
    </location>
</feature>
<sequence length="333" mass="37835">MIRARKNIKIIFRYVIAPLLGAWLFYSLYKQIKGQPDLRESIHLIKEAPFGIQAWKFWLVISLVFVNWGFEAKKWQVLLKTLKPVSFFTAYKSVLSGVALSINMPNRIGEYGGRILYIPEGKRIRAISLSIAGSISQLIITLIMGCCGLVYIIFYQGDNHTAVMGLPVFWLKTLLFLSSSAAVIIVLFYFRLSWLIKLIEKIPAAAKYVQYISVLDNFNAKLLLRLLYLSFFRYVVFVIQYILLLQVLDVSILWINGFWIISILFLVLAIVPSFAIADLGIRGKFSTELLSFYSTNTVGIIGTTFGIWFINLFIPALAGSLLILGIKLFKDNS</sequence>
<proteinExistence type="predicted"/>
<keyword evidence="3" id="KW-1185">Reference proteome</keyword>